<dbReference type="Gene3D" id="2.60.120.10">
    <property type="entry name" value="Jelly Rolls"/>
    <property type="match status" value="1"/>
</dbReference>
<evidence type="ECO:0000313" key="4">
    <source>
        <dbReference type="EMBL" id="EAS00309.2"/>
    </source>
</evidence>
<evidence type="ECO:0000313" key="5">
    <source>
        <dbReference type="Proteomes" id="UP000009168"/>
    </source>
</evidence>
<dbReference type="RefSeq" id="XP_001020554.2">
    <property type="nucleotide sequence ID" value="XM_001020554.2"/>
</dbReference>
<keyword evidence="5" id="KW-1185">Reference proteome</keyword>
<protein>
    <submittedName>
        <fullName evidence="4">Saccharopine dehydrogenase family protein</fullName>
    </submittedName>
</protein>
<dbReference type="KEGG" id="tet:TTHERM_00218820"/>
<reference evidence="5" key="1">
    <citation type="journal article" date="2006" name="PLoS Biol.">
        <title>Macronuclear genome sequence of the ciliate Tetrahymena thermophila, a model eukaryote.</title>
        <authorList>
            <person name="Eisen J.A."/>
            <person name="Coyne R.S."/>
            <person name="Wu M."/>
            <person name="Wu D."/>
            <person name="Thiagarajan M."/>
            <person name="Wortman J.R."/>
            <person name="Badger J.H."/>
            <person name="Ren Q."/>
            <person name="Amedeo P."/>
            <person name="Jones K.M."/>
            <person name="Tallon L.J."/>
            <person name="Delcher A.L."/>
            <person name="Salzberg S.L."/>
            <person name="Silva J.C."/>
            <person name="Haas B.J."/>
            <person name="Majoros W.H."/>
            <person name="Farzad M."/>
            <person name="Carlton J.M."/>
            <person name="Smith R.K. Jr."/>
            <person name="Garg J."/>
            <person name="Pearlman R.E."/>
            <person name="Karrer K.M."/>
            <person name="Sun L."/>
            <person name="Manning G."/>
            <person name="Elde N.C."/>
            <person name="Turkewitz A.P."/>
            <person name="Asai D.J."/>
            <person name="Wilkes D.E."/>
            <person name="Wang Y."/>
            <person name="Cai H."/>
            <person name="Collins K."/>
            <person name="Stewart B.A."/>
            <person name="Lee S.R."/>
            <person name="Wilamowska K."/>
            <person name="Weinberg Z."/>
            <person name="Ruzzo W.L."/>
            <person name="Wloga D."/>
            <person name="Gaertig J."/>
            <person name="Frankel J."/>
            <person name="Tsao C.-C."/>
            <person name="Gorovsky M.A."/>
            <person name="Keeling P.J."/>
            <person name="Waller R.F."/>
            <person name="Patron N.J."/>
            <person name="Cherry J.M."/>
            <person name="Stover N.A."/>
            <person name="Krieger C.J."/>
            <person name="del Toro C."/>
            <person name="Ryder H.F."/>
            <person name="Williamson S.C."/>
            <person name="Barbeau R.A."/>
            <person name="Hamilton E.P."/>
            <person name="Orias E."/>
        </authorList>
    </citation>
    <scope>NUCLEOTIDE SEQUENCE [LARGE SCALE GENOMIC DNA]</scope>
    <source>
        <strain evidence="5">SB210</strain>
    </source>
</reference>
<dbReference type="InParanoid" id="I7LVX9"/>
<dbReference type="eggNOG" id="KOG0172">
    <property type="taxonomic scope" value="Eukaryota"/>
</dbReference>
<dbReference type="SUPFAM" id="SSF51206">
    <property type="entry name" value="cAMP-binding domain-like"/>
    <property type="match status" value="1"/>
</dbReference>
<feature type="region of interest" description="Disordered" evidence="2">
    <location>
        <begin position="1"/>
        <end position="20"/>
    </location>
</feature>
<dbReference type="EMBL" id="GG662621">
    <property type="protein sequence ID" value="EAS00309.2"/>
    <property type="molecule type" value="Genomic_DNA"/>
</dbReference>
<evidence type="ECO:0000259" key="3">
    <source>
        <dbReference type="PROSITE" id="PS50042"/>
    </source>
</evidence>
<dbReference type="PROSITE" id="PS50042">
    <property type="entry name" value="CNMP_BINDING_3"/>
    <property type="match status" value="1"/>
</dbReference>
<accession>I7LVX9</accession>
<dbReference type="InterPro" id="IPR018490">
    <property type="entry name" value="cNMP-bd_dom_sf"/>
</dbReference>
<dbReference type="InterPro" id="IPR014710">
    <property type="entry name" value="RmlC-like_jellyroll"/>
</dbReference>
<organism evidence="4 5">
    <name type="scientific">Tetrahymena thermophila (strain SB210)</name>
    <dbReference type="NCBI Taxonomy" id="312017"/>
    <lineage>
        <taxon>Eukaryota</taxon>
        <taxon>Sar</taxon>
        <taxon>Alveolata</taxon>
        <taxon>Ciliophora</taxon>
        <taxon>Intramacronucleata</taxon>
        <taxon>Oligohymenophorea</taxon>
        <taxon>Hymenostomatida</taxon>
        <taxon>Tetrahymenina</taxon>
        <taxon>Tetrahymenidae</taxon>
        <taxon>Tetrahymena</taxon>
    </lineage>
</organism>
<feature type="compositionally biased region" description="Basic and acidic residues" evidence="2">
    <location>
        <begin position="11"/>
        <end position="20"/>
    </location>
</feature>
<feature type="coiled-coil region" evidence="1">
    <location>
        <begin position="27"/>
        <end position="54"/>
    </location>
</feature>
<name>I7LVX9_TETTS</name>
<gene>
    <name evidence="4" type="ORF">TTHERM_00218820</name>
</gene>
<sequence length="823" mass="96675">MISVPMKQARRHSDLTKHQKEPLADHFKECSLIIQKMQNNKKEIKNELAKEDYIILFKTIANTHFYHQLSQKYGDSFSKASLKYLKFETYQKGEVIVKQGVNCLNTYFVLNGVIRLSKIKQQECSLGYQITSNQTQQTRFQDMLSIGSSFGFLPREESISQSTYEVFSQSVELAVIDINSLRDIRTEAESQSNTEKIKFFSEQMKDLFEGIDKKTIQLFMQLIKEIQVNRGELISKKITQLNQLCVISKGQIMSDYTVEIQHERVRDDGIDISNKREIKKRHYCTNILVRGDVFIVNGNGEKEKNIQGTHLKVKEKLVSTSFITQIYYLDDSEYEAILKKLRNDMRFEILVEDDNLKLSQKILNDFITMHERFLQKQKDLRTQIYNSFSNEEHHTQNTNETSQVINQNTDIQNQFDDQNEFKENLLKNPNNKRNNLNTSYQLSRYRRNTINVPSENVKRESNDITYDVYHKDDLGKSAIQFYFEKQDLSQHKRNRKVSTNNFSLNYSAITENTINTHPNLNNSFIDSFLQTQYSQSARKRVIKTPNAVNQQCEQNYNVKENQGSKNPSRCEYIQSEPNEIFCFKRQSFPLSCKNSNIQQQQGFNQLILNQLLQPGKQVQSPFQVQQQMSSKRNRAVSQFIQNVSNEYGYFCPQIKDQHEEIQVNNQIIKRRNTNNSISSQKKAKNQTLELLTENSNKKKCYNLYEQFDDELENLLKCKNQILKKCKKDQKEFDRSSKQILKTYESTDIEYLSLKKKQILDQANKQIIKKRIEEKENKNNTKKTSKNSEIHKFSLFGDLNDAAIRARVSRIFKNRQNPLCSSYV</sequence>
<keyword evidence="1" id="KW-0175">Coiled coil</keyword>
<evidence type="ECO:0000256" key="1">
    <source>
        <dbReference type="SAM" id="Coils"/>
    </source>
</evidence>
<feature type="domain" description="Cyclic nucleotide-binding" evidence="3">
    <location>
        <begin position="85"/>
        <end position="184"/>
    </location>
</feature>
<proteinExistence type="predicted"/>
<dbReference type="InterPro" id="IPR000595">
    <property type="entry name" value="cNMP-bd_dom"/>
</dbReference>
<dbReference type="AlphaFoldDB" id="I7LVX9"/>
<dbReference type="Proteomes" id="UP000009168">
    <property type="component" value="Unassembled WGS sequence"/>
</dbReference>
<evidence type="ECO:0000256" key="2">
    <source>
        <dbReference type="SAM" id="MobiDB-lite"/>
    </source>
</evidence>
<dbReference type="GeneID" id="7838232"/>